<feature type="non-terminal residue" evidence="2">
    <location>
        <position position="359"/>
    </location>
</feature>
<dbReference type="Gene3D" id="3.40.50.980">
    <property type="match status" value="2"/>
</dbReference>
<dbReference type="FunFam" id="3.40.50.980:FF:000001">
    <property type="entry name" value="Non-ribosomal peptide synthetase"/>
    <property type="match status" value="1"/>
</dbReference>
<accession>A0A6N9UN24</accession>
<dbReference type="PANTHER" id="PTHR45527:SF1">
    <property type="entry name" value="FATTY ACID SYNTHASE"/>
    <property type="match status" value="1"/>
</dbReference>
<sequence length="359" mass="37637">RRLAAQAERTPDVVAVTDAHGSLTYRELRERARALAVELRGLGIGPEDRVAVALPRGTDLAVALVATLTAGAAYVPLDPELPAERLALMLADTTPGALITTASAATALPAADLPRILVEAPRPAAGPAQTFPEALPAHPAYVIYTSGSTGRPKGIVMPNGALANLLDWHERTLPAAPGTVVCQFTAVGFDVSVQEILSALLAGKTLAVVPEDTRRDPRELALWLARQRVAELYAPNLVIDGVLEAARECGADLSGLRHVVQAGEALTLREPVRAHHTAARTRLHNHYGPAETHVVTAWTLPADVASWPGTPPIGRPVDGVGVRLLDAGLLPVPPGVVGELHLSGTALARGYLNRPDLTA</sequence>
<dbReference type="GO" id="GO:0047527">
    <property type="term" value="F:2,3-dihydroxybenzoate-serine ligase activity"/>
    <property type="evidence" value="ECO:0007669"/>
    <property type="project" value="TreeGrafter"/>
</dbReference>
<feature type="domain" description="AMP-dependent synthetase/ligase" evidence="1">
    <location>
        <begin position="4"/>
        <end position="352"/>
    </location>
</feature>
<dbReference type="Gene3D" id="2.30.38.10">
    <property type="entry name" value="Luciferase, Domain 3"/>
    <property type="match status" value="1"/>
</dbReference>
<dbReference type="AlphaFoldDB" id="A0A6N9UN24"/>
<dbReference type="RefSeq" id="WP_164141385.1">
    <property type="nucleotide sequence ID" value="NZ_JAAGMB010000485.1"/>
</dbReference>
<protein>
    <submittedName>
        <fullName evidence="2">AMP-binding protein</fullName>
    </submittedName>
</protein>
<evidence type="ECO:0000313" key="2">
    <source>
        <dbReference type="EMBL" id="NEB19095.1"/>
    </source>
</evidence>
<evidence type="ECO:0000259" key="1">
    <source>
        <dbReference type="Pfam" id="PF00501"/>
    </source>
</evidence>
<dbReference type="GO" id="GO:0009239">
    <property type="term" value="P:enterobactin biosynthetic process"/>
    <property type="evidence" value="ECO:0007669"/>
    <property type="project" value="TreeGrafter"/>
</dbReference>
<dbReference type="SUPFAM" id="SSF56801">
    <property type="entry name" value="Acetyl-CoA synthetase-like"/>
    <property type="match status" value="1"/>
</dbReference>
<evidence type="ECO:0000313" key="3">
    <source>
        <dbReference type="Proteomes" id="UP000469545"/>
    </source>
</evidence>
<organism evidence="2 3">
    <name type="scientific">Streptomyces coelicoflavus</name>
    <dbReference type="NCBI Taxonomy" id="285562"/>
    <lineage>
        <taxon>Bacteria</taxon>
        <taxon>Bacillati</taxon>
        <taxon>Actinomycetota</taxon>
        <taxon>Actinomycetes</taxon>
        <taxon>Kitasatosporales</taxon>
        <taxon>Streptomycetaceae</taxon>
        <taxon>Streptomyces</taxon>
    </lineage>
</organism>
<dbReference type="Pfam" id="PF00501">
    <property type="entry name" value="AMP-binding"/>
    <property type="match status" value="1"/>
</dbReference>
<dbReference type="GO" id="GO:0043041">
    <property type="term" value="P:amino acid activation for nonribosomal peptide biosynthetic process"/>
    <property type="evidence" value="ECO:0007669"/>
    <property type="project" value="TreeGrafter"/>
</dbReference>
<dbReference type="InterPro" id="IPR000873">
    <property type="entry name" value="AMP-dep_synth/lig_dom"/>
</dbReference>
<dbReference type="GO" id="GO:0005829">
    <property type="term" value="C:cytosol"/>
    <property type="evidence" value="ECO:0007669"/>
    <property type="project" value="TreeGrafter"/>
</dbReference>
<name>A0A6N9UN24_9ACTN</name>
<feature type="non-terminal residue" evidence="2">
    <location>
        <position position="1"/>
    </location>
</feature>
<proteinExistence type="predicted"/>
<comment type="caution">
    <text evidence="2">The sequence shown here is derived from an EMBL/GenBank/DDBJ whole genome shotgun (WGS) entry which is preliminary data.</text>
</comment>
<dbReference type="GO" id="GO:0031177">
    <property type="term" value="F:phosphopantetheine binding"/>
    <property type="evidence" value="ECO:0007669"/>
    <property type="project" value="TreeGrafter"/>
</dbReference>
<dbReference type="GO" id="GO:0009366">
    <property type="term" value="C:enterobactin synthetase complex"/>
    <property type="evidence" value="ECO:0007669"/>
    <property type="project" value="TreeGrafter"/>
</dbReference>
<keyword evidence="3" id="KW-1185">Reference proteome</keyword>
<gene>
    <name evidence="2" type="ORF">G3I46_21780</name>
</gene>
<dbReference type="InterPro" id="IPR020845">
    <property type="entry name" value="AMP-binding_CS"/>
</dbReference>
<dbReference type="PROSITE" id="PS00455">
    <property type="entry name" value="AMP_BINDING"/>
    <property type="match status" value="1"/>
</dbReference>
<dbReference type="EMBL" id="JAAGMB010000485">
    <property type="protein sequence ID" value="NEB19095.1"/>
    <property type="molecule type" value="Genomic_DNA"/>
</dbReference>
<reference evidence="2 3" key="1">
    <citation type="submission" date="2020-01" db="EMBL/GenBank/DDBJ databases">
        <title>Insect and environment-associated Actinomycetes.</title>
        <authorList>
            <person name="Currrie C."/>
            <person name="Chevrette M."/>
            <person name="Carlson C."/>
            <person name="Stubbendieck R."/>
            <person name="Wendt-Pienkowski E."/>
        </authorList>
    </citation>
    <scope>NUCLEOTIDE SEQUENCE [LARGE SCALE GENOMIC DNA]</scope>
    <source>
        <strain evidence="2 3">SID14172</strain>
    </source>
</reference>
<dbReference type="PANTHER" id="PTHR45527">
    <property type="entry name" value="NONRIBOSOMAL PEPTIDE SYNTHETASE"/>
    <property type="match status" value="1"/>
</dbReference>
<dbReference type="Proteomes" id="UP000469545">
    <property type="component" value="Unassembled WGS sequence"/>
</dbReference>